<dbReference type="OrthoDB" id="2989771at2"/>
<dbReference type="STRING" id="1255658.FM114_13680"/>
<dbReference type="AlphaFoldDB" id="A0A1R4KEI5"/>
<feature type="domain" description="SH3b" evidence="1">
    <location>
        <begin position="35"/>
        <end position="98"/>
    </location>
</feature>
<dbReference type="PANTHER" id="PTHR34408">
    <property type="entry name" value="FAMILY PROTEIN, PUTATIVE-RELATED"/>
    <property type="match status" value="1"/>
</dbReference>
<dbReference type="PANTHER" id="PTHR34408:SF1">
    <property type="entry name" value="GLYCOSYL HYDROLASE FAMILY 19 DOMAIN-CONTAINING PROTEIN HI_1415"/>
    <property type="match status" value="1"/>
</dbReference>
<dbReference type="SMART" id="SM00287">
    <property type="entry name" value="SH3b"/>
    <property type="match status" value="2"/>
</dbReference>
<reference evidence="2 3" key="1">
    <citation type="submission" date="2017-02" db="EMBL/GenBank/DDBJ databases">
        <authorList>
            <person name="Peterson S.W."/>
        </authorList>
    </citation>
    <scope>NUCLEOTIDE SEQUENCE [LARGE SCALE GENOMIC DNA]</scope>
    <source>
        <strain evidence="2 3">LSP_Lj1</strain>
    </source>
</reference>
<evidence type="ECO:0000313" key="2">
    <source>
        <dbReference type="EMBL" id="SJN42717.1"/>
    </source>
</evidence>
<evidence type="ECO:0000313" key="3">
    <source>
        <dbReference type="Proteomes" id="UP000188342"/>
    </source>
</evidence>
<dbReference type="RefSeq" id="WP_143814008.1">
    <property type="nucleotide sequence ID" value="NZ_FUKQ01000049.1"/>
</dbReference>
<dbReference type="PROSITE" id="PS51781">
    <property type="entry name" value="SH3B"/>
    <property type="match status" value="2"/>
</dbReference>
<keyword evidence="3" id="KW-1185">Reference proteome</keyword>
<protein>
    <recommendedName>
        <fullName evidence="1">SH3b domain-containing protein</fullName>
    </recommendedName>
</protein>
<evidence type="ECO:0000259" key="1">
    <source>
        <dbReference type="PROSITE" id="PS51781"/>
    </source>
</evidence>
<proteinExistence type="predicted"/>
<dbReference type="InterPro" id="IPR058593">
    <property type="entry name" value="ARB_07466-like_C"/>
</dbReference>
<accession>A0A1R4KEI5</accession>
<dbReference type="Pfam" id="PF08239">
    <property type="entry name" value="SH3_3"/>
    <property type="match status" value="2"/>
</dbReference>
<dbReference type="Pfam" id="PF26571">
    <property type="entry name" value="VldE"/>
    <property type="match status" value="1"/>
</dbReference>
<sequence>MSALRLARLSAASAVTAGMLLGGTQLVVGQMAQARNTAMTSSVVLNVRSSPGLGAPVVGILSRGARVTAIGSSVNGWTPVRFQGHKAWVYTSYLRTAREVTSSTATAATSGRAFTTEALNVRTGPGIDNRVLTVLAKGSRINLTGRRDGAWLQITLDGQSAWVNNAWISTTAGSSSTVAISGRARATADLMIRTTSNASFRSLGDIPRGTILQLTGKRTNGVAQILWQGRPRWVNSQYLAGVGSTSTTAGVRAPATIGVRYTTTSLSIRPASTGLRYLYNVPTGTALRVTGVVENGRAQVVVQGAVRWVTAMYLSGNNPAGSAPLAHTLYSGGDLNTGGSVGLNSLTSSAKTVVGVVRANYPAISTMYGVRSDPLPDHPSGHAVDVMLPNYRSNADLGWQIARYMRAHASELNIKYVIYRQQIWSVARSNEGWRPMADRGGDTANHMDHVHITVN</sequence>
<name>A0A1R4KEI5_9ACTN</name>
<organism evidence="2 3">
    <name type="scientific">Luteococcus japonicus LSP_Lj1</name>
    <dbReference type="NCBI Taxonomy" id="1255658"/>
    <lineage>
        <taxon>Bacteria</taxon>
        <taxon>Bacillati</taxon>
        <taxon>Actinomycetota</taxon>
        <taxon>Actinomycetes</taxon>
        <taxon>Propionibacteriales</taxon>
        <taxon>Propionibacteriaceae</taxon>
        <taxon>Luteococcus</taxon>
    </lineage>
</organism>
<dbReference type="InterPro" id="IPR003646">
    <property type="entry name" value="SH3-like_bac-type"/>
</dbReference>
<gene>
    <name evidence="2" type="ORF">FM114_13680</name>
</gene>
<dbReference type="InterPro" id="IPR052354">
    <property type="entry name" value="Cell_Wall_Dynamics_Protein"/>
</dbReference>
<dbReference type="Gene3D" id="2.30.30.40">
    <property type="entry name" value="SH3 Domains"/>
    <property type="match status" value="2"/>
</dbReference>
<feature type="domain" description="SH3b" evidence="1">
    <location>
        <begin position="105"/>
        <end position="172"/>
    </location>
</feature>
<dbReference type="Proteomes" id="UP000188342">
    <property type="component" value="Unassembled WGS sequence"/>
</dbReference>
<dbReference type="EMBL" id="FUKQ01000049">
    <property type="protein sequence ID" value="SJN42717.1"/>
    <property type="molecule type" value="Genomic_DNA"/>
</dbReference>